<dbReference type="PANTHER" id="PTHR31851">
    <property type="entry name" value="FE(2+)/MN(2+) TRANSPORTER PCL1"/>
    <property type="match status" value="1"/>
</dbReference>
<dbReference type="GO" id="GO:0030026">
    <property type="term" value="P:intracellular manganese ion homeostasis"/>
    <property type="evidence" value="ECO:0007669"/>
    <property type="project" value="InterPro"/>
</dbReference>
<feature type="region of interest" description="Disordered" evidence="5">
    <location>
        <begin position="1"/>
        <end position="32"/>
    </location>
</feature>
<accession>A0A918LZQ8</accession>
<protein>
    <submittedName>
        <fullName evidence="7">Membrane protein</fullName>
    </submittedName>
</protein>
<dbReference type="GO" id="GO:0005384">
    <property type="term" value="F:manganese ion transmembrane transporter activity"/>
    <property type="evidence" value="ECO:0007669"/>
    <property type="project" value="InterPro"/>
</dbReference>
<reference evidence="7" key="1">
    <citation type="journal article" date="2014" name="Int. J. Syst. Evol. Microbiol.">
        <title>Complete genome sequence of Corynebacterium casei LMG S-19264T (=DSM 44701T), isolated from a smear-ripened cheese.</title>
        <authorList>
            <consortium name="US DOE Joint Genome Institute (JGI-PGF)"/>
            <person name="Walter F."/>
            <person name="Albersmeier A."/>
            <person name="Kalinowski J."/>
            <person name="Ruckert C."/>
        </authorList>
    </citation>
    <scope>NUCLEOTIDE SEQUENCE</scope>
    <source>
        <strain evidence="7">JCM 4125</strain>
    </source>
</reference>
<dbReference type="GO" id="GO:0012505">
    <property type="term" value="C:endomembrane system"/>
    <property type="evidence" value="ECO:0007669"/>
    <property type="project" value="UniProtKB-SubCell"/>
</dbReference>
<keyword evidence="2 6" id="KW-0812">Transmembrane</keyword>
<comment type="subcellular location">
    <subcellularLocation>
        <location evidence="1">Endomembrane system</location>
        <topology evidence="1">Multi-pass membrane protein</topology>
    </subcellularLocation>
</comment>
<gene>
    <name evidence="7" type="ORF">GCM10010226_66960</name>
</gene>
<evidence type="ECO:0000313" key="8">
    <source>
        <dbReference type="Proteomes" id="UP000646776"/>
    </source>
</evidence>
<evidence type="ECO:0000256" key="1">
    <source>
        <dbReference type="ARBA" id="ARBA00004127"/>
    </source>
</evidence>
<dbReference type="EMBL" id="BMSA01000024">
    <property type="protein sequence ID" value="GGT79168.1"/>
    <property type="molecule type" value="Genomic_DNA"/>
</dbReference>
<feature type="transmembrane region" description="Helical" evidence="6">
    <location>
        <begin position="200"/>
        <end position="219"/>
    </location>
</feature>
<dbReference type="InterPro" id="IPR008217">
    <property type="entry name" value="Ccc1_fam"/>
</dbReference>
<sequence length="256" mass="26275">MTEHERDHEGDRKGDHEGGPDPVPGHGEAHGGTLGSRLNWLRAAVLGANDGIVSTAGLVVGVAGATADRSALLTAGLAGLLAGSMSMAAGEYVSVSTQRDSEKAAIAQERRELREQPEAELEELTGLLEERGLTREVAREAAVQLTERDALRAHARVELGIDPDDLTNPWHAAWASFLAFTAGALLPLLAIVLPPSGLRLPVTVVSVLLALACTGWSSARLGAAAPGRAVLRNVAGGALAMGVTYGVGVLLGAAGV</sequence>
<feature type="transmembrane region" description="Helical" evidence="6">
    <location>
        <begin position="234"/>
        <end position="254"/>
    </location>
</feature>
<evidence type="ECO:0000256" key="2">
    <source>
        <dbReference type="ARBA" id="ARBA00022692"/>
    </source>
</evidence>
<dbReference type="AlphaFoldDB" id="A0A918LZQ8"/>
<keyword evidence="4 6" id="KW-0472">Membrane</keyword>
<evidence type="ECO:0000256" key="4">
    <source>
        <dbReference type="ARBA" id="ARBA00023136"/>
    </source>
</evidence>
<name>A0A918LZQ8_9ACTN</name>
<evidence type="ECO:0000313" key="7">
    <source>
        <dbReference type="EMBL" id="GGT79168.1"/>
    </source>
</evidence>
<reference evidence="7" key="2">
    <citation type="submission" date="2020-09" db="EMBL/GenBank/DDBJ databases">
        <authorList>
            <person name="Sun Q."/>
            <person name="Ohkuma M."/>
        </authorList>
    </citation>
    <scope>NUCLEOTIDE SEQUENCE</scope>
    <source>
        <strain evidence="7">JCM 4125</strain>
    </source>
</reference>
<evidence type="ECO:0000256" key="3">
    <source>
        <dbReference type="ARBA" id="ARBA00022989"/>
    </source>
</evidence>
<keyword evidence="8" id="KW-1185">Reference proteome</keyword>
<comment type="caution">
    <text evidence="7">The sequence shown here is derived from an EMBL/GenBank/DDBJ whole genome shotgun (WGS) entry which is preliminary data.</text>
</comment>
<organism evidence="7 8">
    <name type="scientific">Streptomyces phaeofaciens</name>
    <dbReference type="NCBI Taxonomy" id="68254"/>
    <lineage>
        <taxon>Bacteria</taxon>
        <taxon>Bacillati</taxon>
        <taxon>Actinomycetota</taxon>
        <taxon>Actinomycetes</taxon>
        <taxon>Kitasatosporales</taxon>
        <taxon>Streptomycetaceae</taxon>
        <taxon>Streptomyces</taxon>
    </lineage>
</organism>
<evidence type="ECO:0000256" key="6">
    <source>
        <dbReference type="SAM" id="Phobius"/>
    </source>
</evidence>
<evidence type="ECO:0000256" key="5">
    <source>
        <dbReference type="SAM" id="MobiDB-lite"/>
    </source>
</evidence>
<proteinExistence type="predicted"/>
<dbReference type="CDD" id="cd02432">
    <property type="entry name" value="Nodulin-21_like_1"/>
    <property type="match status" value="1"/>
</dbReference>
<dbReference type="Proteomes" id="UP000646776">
    <property type="component" value="Unassembled WGS sequence"/>
</dbReference>
<keyword evidence="3 6" id="KW-1133">Transmembrane helix</keyword>
<feature type="compositionally biased region" description="Basic and acidic residues" evidence="5">
    <location>
        <begin position="1"/>
        <end position="19"/>
    </location>
</feature>
<dbReference type="Pfam" id="PF01988">
    <property type="entry name" value="VIT1"/>
    <property type="match status" value="1"/>
</dbReference>
<feature type="transmembrane region" description="Helical" evidence="6">
    <location>
        <begin position="172"/>
        <end position="193"/>
    </location>
</feature>